<organism evidence="13 14">
    <name type="scientific">Parvularcula dongshanensis</name>
    <dbReference type="NCBI Taxonomy" id="1173995"/>
    <lineage>
        <taxon>Bacteria</taxon>
        <taxon>Pseudomonadati</taxon>
        <taxon>Pseudomonadota</taxon>
        <taxon>Alphaproteobacteria</taxon>
        <taxon>Parvularculales</taxon>
        <taxon>Parvularculaceae</taxon>
        <taxon>Parvularcula</taxon>
    </lineage>
</organism>
<keyword evidence="2" id="KW-0813">Transport</keyword>
<keyword evidence="8 10" id="KW-0472">Membrane</keyword>
<dbReference type="PANTHER" id="PTHR30329:SF21">
    <property type="entry name" value="LIPOPROTEIN YIAD-RELATED"/>
    <property type="match status" value="1"/>
</dbReference>
<keyword evidence="14" id="KW-1185">Reference proteome</keyword>
<keyword evidence="7" id="KW-0626">Porin</keyword>
<evidence type="ECO:0000313" key="14">
    <source>
        <dbReference type="Proteomes" id="UP000563524"/>
    </source>
</evidence>
<dbReference type="GO" id="GO:0046930">
    <property type="term" value="C:pore complex"/>
    <property type="evidence" value="ECO:0007669"/>
    <property type="project" value="UniProtKB-KW"/>
</dbReference>
<keyword evidence="3" id="KW-1134">Transmembrane beta strand</keyword>
<keyword evidence="5 11" id="KW-0732">Signal</keyword>
<sequence length="397" mass="42827">MKLKLALMAATGAVALSGVAFAQENTGWYGEIGAGVALGNDDNDFESVGDVRPVPFETDYDLDDSLTVYGALGKYFAGGVRGEIELASRNQDIDELRGDGLGFGGFPNRGDTLGDITVTTLMANVYKDFNVDAAGRVTPYIGAGIGAVRVRPEFNNIGGNTADDNVANGNRVLVSDQEYVLGYQGMAGLSFDFTDNMVIDLRYRYLGTNEFEYGAYINDEPGMVESEYRVSEITAGLRWNFGTQAEPAPAVEPTPPAPEYKTCFDGSRVLVTEPCPIPEEETVEVPTELELTVYFDYDRADLTDAAQSLIAARAAEAREYDIQSIVVQGNTDSSGSAAYNNRLSQRRANVVRDALVSNGIDASVISIEALGESNPARPTADGVREPLNRRTEVEFSF</sequence>
<dbReference type="CDD" id="cd07185">
    <property type="entry name" value="OmpA_C-like"/>
    <property type="match status" value="1"/>
</dbReference>
<keyword evidence="4" id="KW-0812">Transmembrane</keyword>
<evidence type="ECO:0000256" key="9">
    <source>
        <dbReference type="ARBA" id="ARBA00023237"/>
    </source>
</evidence>
<dbReference type="SUPFAM" id="SSF56925">
    <property type="entry name" value="OMPA-like"/>
    <property type="match status" value="1"/>
</dbReference>
<evidence type="ECO:0000256" key="7">
    <source>
        <dbReference type="ARBA" id="ARBA00023114"/>
    </source>
</evidence>
<comment type="subcellular location">
    <subcellularLocation>
        <location evidence="1">Cell outer membrane</location>
        <topology evidence="1">Multi-pass membrane protein</topology>
    </subcellularLocation>
</comment>
<dbReference type="Pfam" id="PF13505">
    <property type="entry name" value="OMP_b-brl"/>
    <property type="match status" value="1"/>
</dbReference>
<dbReference type="InterPro" id="IPR050330">
    <property type="entry name" value="Bact_OuterMem_StrucFunc"/>
</dbReference>
<dbReference type="GO" id="GO:0009279">
    <property type="term" value="C:cell outer membrane"/>
    <property type="evidence" value="ECO:0007669"/>
    <property type="project" value="UniProtKB-SubCell"/>
</dbReference>
<dbReference type="GO" id="GO:0015288">
    <property type="term" value="F:porin activity"/>
    <property type="evidence" value="ECO:0007669"/>
    <property type="project" value="UniProtKB-KW"/>
</dbReference>
<evidence type="ECO:0000256" key="8">
    <source>
        <dbReference type="ARBA" id="ARBA00023136"/>
    </source>
</evidence>
<evidence type="ECO:0000256" key="11">
    <source>
        <dbReference type="SAM" id="SignalP"/>
    </source>
</evidence>
<feature type="domain" description="OmpA-like" evidence="12">
    <location>
        <begin position="282"/>
        <end position="397"/>
    </location>
</feature>
<evidence type="ECO:0000256" key="3">
    <source>
        <dbReference type="ARBA" id="ARBA00022452"/>
    </source>
</evidence>
<evidence type="ECO:0000256" key="5">
    <source>
        <dbReference type="ARBA" id="ARBA00022729"/>
    </source>
</evidence>
<evidence type="ECO:0000313" key="13">
    <source>
        <dbReference type="EMBL" id="MBB4657668.1"/>
    </source>
</evidence>
<dbReference type="EMBL" id="JACHOB010000001">
    <property type="protein sequence ID" value="MBB4657668.1"/>
    <property type="molecule type" value="Genomic_DNA"/>
</dbReference>
<dbReference type="Proteomes" id="UP000563524">
    <property type="component" value="Unassembled WGS sequence"/>
</dbReference>
<dbReference type="Gene3D" id="2.40.160.20">
    <property type="match status" value="1"/>
</dbReference>
<keyword evidence="6" id="KW-0406">Ion transport</keyword>
<dbReference type="Gene3D" id="3.30.1330.60">
    <property type="entry name" value="OmpA-like domain"/>
    <property type="match status" value="1"/>
</dbReference>
<name>A0A840I0G2_9PROT</name>
<feature type="chain" id="PRO_5032746134" evidence="11">
    <location>
        <begin position="23"/>
        <end position="397"/>
    </location>
</feature>
<evidence type="ECO:0000256" key="4">
    <source>
        <dbReference type="ARBA" id="ARBA00022692"/>
    </source>
</evidence>
<feature type="signal peptide" evidence="11">
    <location>
        <begin position="1"/>
        <end position="22"/>
    </location>
</feature>
<evidence type="ECO:0000256" key="6">
    <source>
        <dbReference type="ARBA" id="ARBA00023065"/>
    </source>
</evidence>
<evidence type="ECO:0000256" key="2">
    <source>
        <dbReference type="ARBA" id="ARBA00022448"/>
    </source>
</evidence>
<gene>
    <name evidence="13" type="ORF">GGQ59_000168</name>
</gene>
<dbReference type="PANTHER" id="PTHR30329">
    <property type="entry name" value="STATOR ELEMENT OF FLAGELLAR MOTOR COMPLEX"/>
    <property type="match status" value="1"/>
</dbReference>
<dbReference type="GO" id="GO:0006811">
    <property type="term" value="P:monoatomic ion transport"/>
    <property type="evidence" value="ECO:0007669"/>
    <property type="project" value="UniProtKB-KW"/>
</dbReference>
<dbReference type="PROSITE" id="PS51123">
    <property type="entry name" value="OMPA_2"/>
    <property type="match status" value="1"/>
</dbReference>
<dbReference type="InterPro" id="IPR027385">
    <property type="entry name" value="Beta-barrel_OMP"/>
</dbReference>
<evidence type="ECO:0000256" key="10">
    <source>
        <dbReference type="PROSITE-ProRule" id="PRU00473"/>
    </source>
</evidence>
<proteinExistence type="predicted"/>
<comment type="caution">
    <text evidence="13">The sequence shown here is derived from an EMBL/GenBank/DDBJ whole genome shotgun (WGS) entry which is preliminary data.</text>
</comment>
<evidence type="ECO:0000259" key="12">
    <source>
        <dbReference type="PROSITE" id="PS51123"/>
    </source>
</evidence>
<dbReference type="Pfam" id="PF00691">
    <property type="entry name" value="OmpA"/>
    <property type="match status" value="1"/>
</dbReference>
<dbReference type="InterPro" id="IPR006665">
    <property type="entry name" value="OmpA-like"/>
</dbReference>
<dbReference type="InterPro" id="IPR006664">
    <property type="entry name" value="OMP_bac"/>
</dbReference>
<protein>
    <submittedName>
        <fullName evidence="13">Outer membrane protein OmpA-like peptidoglycan-associated protein</fullName>
    </submittedName>
</protein>
<accession>A0A840I0G2</accession>
<dbReference type="SUPFAM" id="SSF103088">
    <property type="entry name" value="OmpA-like"/>
    <property type="match status" value="1"/>
</dbReference>
<dbReference type="RefSeq" id="WP_183814963.1">
    <property type="nucleotide sequence ID" value="NZ_JACHOB010000001.1"/>
</dbReference>
<dbReference type="AlphaFoldDB" id="A0A840I0G2"/>
<dbReference type="PRINTS" id="PR01021">
    <property type="entry name" value="OMPADOMAIN"/>
</dbReference>
<dbReference type="InterPro" id="IPR011250">
    <property type="entry name" value="OMP/PagP_B-barrel"/>
</dbReference>
<dbReference type="InterPro" id="IPR036737">
    <property type="entry name" value="OmpA-like_sf"/>
</dbReference>
<evidence type="ECO:0000256" key="1">
    <source>
        <dbReference type="ARBA" id="ARBA00004571"/>
    </source>
</evidence>
<keyword evidence="9" id="KW-0998">Cell outer membrane</keyword>
<reference evidence="13 14" key="1">
    <citation type="submission" date="2020-08" db="EMBL/GenBank/DDBJ databases">
        <title>Genomic Encyclopedia of Type Strains, Phase IV (KMG-IV): sequencing the most valuable type-strain genomes for metagenomic binning, comparative biology and taxonomic classification.</title>
        <authorList>
            <person name="Goeker M."/>
        </authorList>
    </citation>
    <scope>NUCLEOTIDE SEQUENCE [LARGE SCALE GENOMIC DNA]</scope>
    <source>
        <strain evidence="13 14">DSM 102850</strain>
    </source>
</reference>